<gene>
    <name evidence="2" type="ORF">OXD698_LOCUS50209</name>
</gene>
<organism evidence="2 3">
    <name type="scientific">Adineta steineri</name>
    <dbReference type="NCBI Taxonomy" id="433720"/>
    <lineage>
        <taxon>Eukaryota</taxon>
        <taxon>Metazoa</taxon>
        <taxon>Spiralia</taxon>
        <taxon>Gnathifera</taxon>
        <taxon>Rotifera</taxon>
        <taxon>Eurotatoria</taxon>
        <taxon>Bdelloidea</taxon>
        <taxon>Adinetida</taxon>
        <taxon>Adinetidae</taxon>
        <taxon>Adineta</taxon>
    </lineage>
</organism>
<feature type="region of interest" description="Disordered" evidence="1">
    <location>
        <begin position="1"/>
        <end position="31"/>
    </location>
</feature>
<dbReference type="Proteomes" id="UP000663844">
    <property type="component" value="Unassembled WGS sequence"/>
</dbReference>
<feature type="compositionally biased region" description="Acidic residues" evidence="1">
    <location>
        <begin position="13"/>
        <end position="31"/>
    </location>
</feature>
<accession>A0A820MQJ6</accession>
<comment type="caution">
    <text evidence="2">The sequence shown here is derived from an EMBL/GenBank/DDBJ whole genome shotgun (WGS) entry which is preliminary data.</text>
</comment>
<dbReference type="AlphaFoldDB" id="A0A820MQJ6"/>
<proteinExistence type="predicted"/>
<evidence type="ECO:0000313" key="3">
    <source>
        <dbReference type="Proteomes" id="UP000663844"/>
    </source>
</evidence>
<name>A0A820MQJ6_9BILA</name>
<feature type="non-terminal residue" evidence="2">
    <location>
        <position position="1"/>
    </location>
</feature>
<protein>
    <submittedName>
        <fullName evidence="2">Uncharacterized protein</fullName>
    </submittedName>
</protein>
<dbReference type="EMBL" id="CAJOAZ010023704">
    <property type="protein sequence ID" value="CAF4377964.1"/>
    <property type="molecule type" value="Genomic_DNA"/>
</dbReference>
<reference evidence="2" key="1">
    <citation type="submission" date="2021-02" db="EMBL/GenBank/DDBJ databases">
        <authorList>
            <person name="Nowell W R."/>
        </authorList>
    </citation>
    <scope>NUCLEOTIDE SEQUENCE</scope>
</reference>
<sequence length="47" mass="5235">IGTASARGNSDDMKDDENDSEPYFDEASDEEIEEINGMLVRQLNLIS</sequence>
<evidence type="ECO:0000256" key="1">
    <source>
        <dbReference type="SAM" id="MobiDB-lite"/>
    </source>
</evidence>
<evidence type="ECO:0000313" key="2">
    <source>
        <dbReference type="EMBL" id="CAF4377964.1"/>
    </source>
</evidence>